<sequence length="649" mass="75369">MLVPIRYTKNLFLRGICFVYLTAFISFYMQIPGLYGENGILPARTQMIKSKDFISEIHNKPTLLWFAPFLGLDIQYMLDVVCICGIILSFSGLLSQKFCLAPVFAALWSLYFSLQQVGQVFMSYQWDNFLLEAGFLTFFAAPWRYVRVRASAITATTPRDHIAFWSIKWLLFRVLFTMGSIKLSSGSSLWWNLSALSTHFETMPLPSPLSWYSHHLPHWFLKVVTASALAMDIVMPILFFMPIRSVRLVGAFLRIVLQLHILATGNFNFFDLLIIVLCLSLLDDKIFLKFRSPPQQRSIILRVASKLPAPMIFSFLAYCLILALGFKFQPNFTISAKLGFTQEQFQTYLPKMIIYSYYLALVNLGYVIVRSLNDVFSQHISSIRIKAFCITFVVLVAQLFLFGLSTVPMSSLHQVSNSTVLPQARSLHQKFSHLYIANSYPIFRKTVGFNSRKEIVIEGSNNIEGPWKEYDFMYKPVHVNNSLSFAAPYQPRLDWQMHFASRGTYHQHPWIMSLAYRLLEGRPEVLTLLANNPSFNKPPKYIRASLYNYKYAPWTSRDAWWTREKVGEYFPVFTIDHPPLLDYLKNMNIIQYPNKETKPVSPIFKTILDRLRFLICYFDGSFLLWFIFLCLMISVVFRRQCNISNRIIF</sequence>
<evidence type="ECO:0000313" key="11">
    <source>
        <dbReference type="EMBL" id="NOV50522.1"/>
    </source>
</evidence>
<dbReference type="InterPro" id="IPR057433">
    <property type="entry name" value="LMF1/2_C"/>
</dbReference>
<feature type="transmembrane region" description="Helical" evidence="8">
    <location>
        <begin position="611"/>
        <end position="637"/>
    </location>
</feature>
<reference evidence="11" key="1">
    <citation type="submission" date="2020-03" db="EMBL/GenBank/DDBJ databases">
        <title>Transcriptomic Profiling of the Digestive Tract of the Rat Flea, Xenopsylla cheopis, Following Blood Feeding and Infection with Yersinia pestis.</title>
        <authorList>
            <person name="Bland D.M."/>
            <person name="Martens C.A."/>
            <person name="Virtaneva K."/>
            <person name="Kanakabandi K."/>
            <person name="Long D."/>
            <person name="Rosenke R."/>
            <person name="Saturday G.A."/>
            <person name="Hoyt F.H."/>
            <person name="Bruno D.P."/>
            <person name="Ribeiro J.M.C."/>
            <person name="Hinnebusch J."/>
        </authorList>
    </citation>
    <scope>NUCLEOTIDE SEQUENCE</scope>
</reference>
<evidence type="ECO:0000256" key="6">
    <source>
        <dbReference type="ARBA" id="ARBA00023136"/>
    </source>
</evidence>
<feature type="transmembrane region" description="Helical" evidence="8">
    <location>
        <begin position="219"/>
        <end position="239"/>
    </location>
</feature>
<accession>A0A6M2DWC1</accession>
<dbReference type="GO" id="GO:0005789">
    <property type="term" value="C:endoplasmic reticulum membrane"/>
    <property type="evidence" value="ECO:0007669"/>
    <property type="project" value="UniProtKB-SubCell"/>
</dbReference>
<organism evidence="11">
    <name type="scientific">Xenopsylla cheopis</name>
    <name type="common">Oriental rat flea</name>
    <name type="synonym">Pulex cheopis</name>
    <dbReference type="NCBI Taxonomy" id="163159"/>
    <lineage>
        <taxon>Eukaryota</taxon>
        <taxon>Metazoa</taxon>
        <taxon>Ecdysozoa</taxon>
        <taxon>Arthropoda</taxon>
        <taxon>Hexapoda</taxon>
        <taxon>Insecta</taxon>
        <taxon>Pterygota</taxon>
        <taxon>Neoptera</taxon>
        <taxon>Endopterygota</taxon>
        <taxon>Siphonaptera</taxon>
        <taxon>Pulicidae</taxon>
        <taxon>Xenopsyllinae</taxon>
        <taxon>Xenopsylla</taxon>
    </lineage>
</organism>
<feature type="transmembrane region" description="Helical" evidence="8">
    <location>
        <begin position="12"/>
        <end position="31"/>
    </location>
</feature>
<evidence type="ECO:0000256" key="3">
    <source>
        <dbReference type="ARBA" id="ARBA00022692"/>
    </source>
</evidence>
<comment type="function">
    <text evidence="8">Involved in the maturation of specific proteins in the endoplasmic reticulum.</text>
</comment>
<keyword evidence="7" id="KW-0325">Glycoprotein</keyword>
<evidence type="ECO:0000259" key="9">
    <source>
        <dbReference type="Pfam" id="PF06762"/>
    </source>
</evidence>
<dbReference type="InterPro" id="IPR009613">
    <property type="entry name" value="LMF"/>
</dbReference>
<dbReference type="GO" id="GO:0051604">
    <property type="term" value="P:protein maturation"/>
    <property type="evidence" value="ECO:0007669"/>
    <property type="project" value="InterPro"/>
</dbReference>
<feature type="transmembrane region" description="Helical" evidence="8">
    <location>
        <begin position="74"/>
        <end position="91"/>
    </location>
</feature>
<feature type="transmembrane region" description="Helical" evidence="8">
    <location>
        <begin position="348"/>
        <end position="369"/>
    </location>
</feature>
<keyword evidence="5 8" id="KW-1133">Transmembrane helix</keyword>
<feature type="transmembrane region" description="Helical" evidence="8">
    <location>
        <begin position="309"/>
        <end position="328"/>
    </location>
</feature>
<dbReference type="PANTHER" id="PTHR14463:SF5">
    <property type="entry name" value="LIPASE MATURATION FACTOR 2"/>
    <property type="match status" value="1"/>
</dbReference>
<comment type="similarity">
    <text evidence="2 8">Belongs to the lipase maturation factor family.</text>
</comment>
<evidence type="ECO:0000256" key="1">
    <source>
        <dbReference type="ARBA" id="ARBA00004477"/>
    </source>
</evidence>
<keyword evidence="4 8" id="KW-0256">Endoplasmic reticulum</keyword>
<dbReference type="Pfam" id="PF06762">
    <property type="entry name" value="LMF1"/>
    <property type="match status" value="1"/>
</dbReference>
<evidence type="ECO:0000256" key="8">
    <source>
        <dbReference type="RuleBase" id="RU361229"/>
    </source>
</evidence>
<name>A0A6M2DWC1_XENCH</name>
<feature type="domain" description="Lipase maturation factor 1/2 C-terminal" evidence="10">
    <location>
        <begin position="436"/>
        <end position="571"/>
    </location>
</feature>
<evidence type="ECO:0000256" key="7">
    <source>
        <dbReference type="ARBA" id="ARBA00023180"/>
    </source>
</evidence>
<feature type="transmembrane region" description="Helical" evidence="8">
    <location>
        <begin position="98"/>
        <end position="117"/>
    </location>
</feature>
<feature type="transmembrane region" description="Helical" evidence="8">
    <location>
        <begin position="129"/>
        <end position="146"/>
    </location>
</feature>
<protein>
    <recommendedName>
        <fullName evidence="8">Lipase maturation factor</fullName>
    </recommendedName>
</protein>
<dbReference type="Pfam" id="PF25179">
    <property type="entry name" value="LMF1_C"/>
    <property type="match status" value="1"/>
</dbReference>
<dbReference type="InterPro" id="IPR057434">
    <property type="entry name" value="LMF1/2_N"/>
</dbReference>
<evidence type="ECO:0000259" key="10">
    <source>
        <dbReference type="Pfam" id="PF25179"/>
    </source>
</evidence>
<keyword evidence="3 8" id="KW-0812">Transmembrane</keyword>
<dbReference type="PANTHER" id="PTHR14463">
    <property type="entry name" value="LIPASE MATURATION FACTOR"/>
    <property type="match status" value="1"/>
</dbReference>
<keyword evidence="6 8" id="KW-0472">Membrane</keyword>
<feature type="domain" description="Lipase maturation factor 1/2 N-terminal" evidence="9">
    <location>
        <begin position="122"/>
        <end position="287"/>
    </location>
</feature>
<evidence type="ECO:0000256" key="4">
    <source>
        <dbReference type="ARBA" id="ARBA00022824"/>
    </source>
</evidence>
<dbReference type="EMBL" id="GIIL01006796">
    <property type="protein sequence ID" value="NOV50522.1"/>
    <property type="molecule type" value="Transcribed_RNA"/>
</dbReference>
<feature type="transmembrane region" description="Helical" evidence="8">
    <location>
        <begin position="389"/>
        <end position="409"/>
    </location>
</feature>
<comment type="subcellular location">
    <subcellularLocation>
        <location evidence="1 8">Endoplasmic reticulum membrane</location>
        <topology evidence="1 8">Multi-pass membrane protein</topology>
    </subcellularLocation>
</comment>
<evidence type="ECO:0000256" key="2">
    <source>
        <dbReference type="ARBA" id="ARBA00005512"/>
    </source>
</evidence>
<evidence type="ECO:0000256" key="5">
    <source>
        <dbReference type="ARBA" id="ARBA00022989"/>
    </source>
</evidence>
<dbReference type="AlphaFoldDB" id="A0A6M2DWC1"/>
<feature type="transmembrane region" description="Helical" evidence="8">
    <location>
        <begin position="269"/>
        <end position="288"/>
    </location>
</feature>
<proteinExistence type="inferred from homology"/>